<feature type="domain" description="Enoyl reductase (ER)" evidence="1">
    <location>
        <begin position="11"/>
        <end position="347"/>
    </location>
</feature>
<dbReference type="AlphaFoldDB" id="A0AAN9TVC2"/>
<protein>
    <recommendedName>
        <fullName evidence="1">Enoyl reductase (ER) domain-containing protein</fullName>
    </recommendedName>
</protein>
<evidence type="ECO:0000313" key="3">
    <source>
        <dbReference type="Proteomes" id="UP001367676"/>
    </source>
</evidence>
<name>A0AAN9TVC2_9HEMI</name>
<dbReference type="SUPFAM" id="SSF51735">
    <property type="entry name" value="NAD(P)-binding Rossmann-fold domains"/>
    <property type="match status" value="1"/>
</dbReference>
<evidence type="ECO:0000313" key="2">
    <source>
        <dbReference type="EMBL" id="KAK7604392.1"/>
    </source>
</evidence>
<keyword evidence="3" id="KW-1185">Reference proteome</keyword>
<proteinExistence type="predicted"/>
<dbReference type="SMART" id="SM00829">
    <property type="entry name" value="PKS_ER"/>
    <property type="match status" value="1"/>
</dbReference>
<dbReference type="InterPro" id="IPR020843">
    <property type="entry name" value="ER"/>
</dbReference>
<reference evidence="2 3" key="1">
    <citation type="submission" date="2024-03" db="EMBL/GenBank/DDBJ databases">
        <title>Adaptation during the transition from Ophiocordyceps entomopathogen to insect associate is accompanied by gene loss and intensified selection.</title>
        <authorList>
            <person name="Ward C.M."/>
            <person name="Onetto C.A."/>
            <person name="Borneman A.R."/>
        </authorList>
    </citation>
    <scope>NUCLEOTIDE SEQUENCE [LARGE SCALE GENOMIC DNA]</scope>
    <source>
        <strain evidence="2">AWRI1</strain>
        <tissue evidence="2">Single Adult Female</tissue>
    </source>
</reference>
<dbReference type="InterPro" id="IPR036291">
    <property type="entry name" value="NAD(P)-bd_dom_sf"/>
</dbReference>
<dbReference type="InterPro" id="IPR042633">
    <property type="entry name" value="CRYZL1"/>
</dbReference>
<organism evidence="2 3">
    <name type="scientific">Parthenolecanium corni</name>
    <dbReference type="NCBI Taxonomy" id="536013"/>
    <lineage>
        <taxon>Eukaryota</taxon>
        <taxon>Metazoa</taxon>
        <taxon>Ecdysozoa</taxon>
        <taxon>Arthropoda</taxon>
        <taxon>Hexapoda</taxon>
        <taxon>Insecta</taxon>
        <taxon>Pterygota</taxon>
        <taxon>Neoptera</taxon>
        <taxon>Paraneoptera</taxon>
        <taxon>Hemiptera</taxon>
        <taxon>Sternorrhyncha</taxon>
        <taxon>Coccoidea</taxon>
        <taxon>Coccidae</taxon>
        <taxon>Parthenolecanium</taxon>
    </lineage>
</organism>
<dbReference type="GO" id="GO:0016491">
    <property type="term" value="F:oxidoreductase activity"/>
    <property type="evidence" value="ECO:0007669"/>
    <property type="project" value="InterPro"/>
</dbReference>
<comment type="caution">
    <text evidence="2">The sequence shown here is derived from an EMBL/GenBank/DDBJ whole genome shotgun (WGS) entry which is preliminary data.</text>
</comment>
<accession>A0AAN9TVC2</accession>
<gene>
    <name evidence="2" type="ORF">V9T40_005578</name>
</gene>
<dbReference type="EMBL" id="JBBCAQ010000003">
    <property type="protein sequence ID" value="KAK7604392.1"/>
    <property type="molecule type" value="Genomic_DNA"/>
</dbReference>
<dbReference type="InterPro" id="IPR013154">
    <property type="entry name" value="ADH-like_N"/>
</dbReference>
<evidence type="ECO:0000259" key="1">
    <source>
        <dbReference type="SMART" id="SM00829"/>
    </source>
</evidence>
<sequence>MSTKSSYAYLKTSQDVVFDERYIPEDLNDFEVLVKISACALTTNAESNELEFGDFENENGYKNLGADISGIVHRVGAAVKSLRAGDLVAGVIPISYQQSGCGQHVLFEEYDLVKVPENLNQLDVAACIGDCFRAYIGLFYCAKITREDTVLVLNGAKPCPALCAQLASHIGAKVLTTCSSPTEKTFLESFDASLVEGVIDLSCDKNIASVLYNEVMKKTDNLGADIVLDLDSQKKRKIKNGMLTVENIISCLTLHGRWVTCDDRLQLDPPDSQKLYGRCASLSFLHEQAWLMSKIAQGKYQHILQDALTKLKTNVIRPHAYVNVSFESLPQVIRQIRKENNVNKIVVSIP</sequence>
<dbReference type="Proteomes" id="UP001367676">
    <property type="component" value="Unassembled WGS sequence"/>
</dbReference>
<dbReference type="PANTHER" id="PTHR44461">
    <property type="entry name" value="QUINONE OXIDOREDUCTASE-LIKE PROTEIN 1"/>
    <property type="match status" value="1"/>
</dbReference>
<dbReference type="Gene3D" id="3.90.180.10">
    <property type="entry name" value="Medium-chain alcohol dehydrogenases, catalytic domain"/>
    <property type="match status" value="1"/>
</dbReference>
<dbReference type="InterPro" id="IPR011032">
    <property type="entry name" value="GroES-like_sf"/>
</dbReference>
<dbReference type="PANTHER" id="PTHR44461:SF1">
    <property type="entry name" value="QUINONE OXIDOREDUCTASE-LIKE PROTEIN 1"/>
    <property type="match status" value="1"/>
</dbReference>
<dbReference type="Pfam" id="PF08240">
    <property type="entry name" value="ADH_N"/>
    <property type="match status" value="1"/>
</dbReference>
<dbReference type="SUPFAM" id="SSF50129">
    <property type="entry name" value="GroES-like"/>
    <property type="match status" value="1"/>
</dbReference>